<dbReference type="SUPFAM" id="SSF88723">
    <property type="entry name" value="PIN domain-like"/>
    <property type="match status" value="1"/>
</dbReference>
<feature type="domain" description="5'-3' exonuclease" evidence="4">
    <location>
        <begin position="10"/>
        <end position="280"/>
    </location>
</feature>
<dbReference type="InterPro" id="IPR036279">
    <property type="entry name" value="5-3_exonuclease_C_sf"/>
</dbReference>
<dbReference type="GO" id="GO:0008409">
    <property type="term" value="F:5'-3' exonuclease activity"/>
    <property type="evidence" value="ECO:0007669"/>
    <property type="project" value="InterPro"/>
</dbReference>
<evidence type="ECO:0000259" key="4">
    <source>
        <dbReference type="SMART" id="SM00475"/>
    </source>
</evidence>
<dbReference type="PANTHER" id="PTHR42646:SF2">
    <property type="entry name" value="5'-3' EXONUCLEASE FAMILY PROTEIN"/>
    <property type="match status" value="1"/>
</dbReference>
<proteinExistence type="predicted"/>
<dbReference type="Gene3D" id="3.40.50.1010">
    <property type="entry name" value="5'-nuclease"/>
    <property type="match status" value="1"/>
</dbReference>
<dbReference type="GO" id="GO:0003677">
    <property type="term" value="F:DNA binding"/>
    <property type="evidence" value="ECO:0007669"/>
    <property type="project" value="UniProtKB-KW"/>
</dbReference>
<keyword evidence="2" id="KW-0378">Hydrolase</keyword>
<dbReference type="CDD" id="cd09859">
    <property type="entry name" value="PIN_53EXO"/>
    <property type="match status" value="1"/>
</dbReference>
<organism evidence="5 6">
    <name type="scientific">Candidatus Tagabacteria bacterium RIFCSPLOWO2_01_FULL_42_9</name>
    <dbReference type="NCBI Taxonomy" id="1802296"/>
    <lineage>
        <taxon>Bacteria</taxon>
        <taxon>Candidatus Tagaibacteriota</taxon>
    </lineage>
</organism>
<comment type="caution">
    <text evidence="5">The sequence shown here is derived from an EMBL/GenBank/DDBJ whole genome shotgun (WGS) entry which is preliminary data.</text>
</comment>
<dbReference type="GO" id="GO:0017108">
    <property type="term" value="F:5'-flap endonuclease activity"/>
    <property type="evidence" value="ECO:0007669"/>
    <property type="project" value="InterPro"/>
</dbReference>
<dbReference type="SUPFAM" id="SSF47807">
    <property type="entry name" value="5' to 3' exonuclease, C-terminal subdomain"/>
    <property type="match status" value="1"/>
</dbReference>
<dbReference type="Pfam" id="PF01367">
    <property type="entry name" value="5_3_exonuc"/>
    <property type="match status" value="1"/>
</dbReference>
<dbReference type="Pfam" id="PF02739">
    <property type="entry name" value="5_3_exonuc_N"/>
    <property type="match status" value="1"/>
</dbReference>
<dbReference type="InterPro" id="IPR029060">
    <property type="entry name" value="PIN-like_dom_sf"/>
</dbReference>
<dbReference type="InterPro" id="IPR020046">
    <property type="entry name" value="5-3_exonucl_a-hlix_arch_N"/>
</dbReference>
<dbReference type="GO" id="GO:0033567">
    <property type="term" value="P:DNA replication, Okazaki fragment processing"/>
    <property type="evidence" value="ECO:0007669"/>
    <property type="project" value="InterPro"/>
</dbReference>
<protein>
    <recommendedName>
        <fullName evidence="4">5'-3' exonuclease domain-containing protein</fullName>
    </recommendedName>
</protein>
<dbReference type="InterPro" id="IPR020045">
    <property type="entry name" value="DNA_polI_H3TH"/>
</dbReference>
<dbReference type="SMART" id="SM00279">
    <property type="entry name" value="HhH2"/>
    <property type="match status" value="1"/>
</dbReference>
<keyword evidence="1" id="KW-0540">Nuclease</keyword>
<accession>A0A1G2LXF3</accession>
<keyword evidence="3" id="KW-0238">DNA-binding</keyword>
<dbReference type="FunFam" id="1.10.150.20:FF:000003">
    <property type="entry name" value="DNA polymerase I"/>
    <property type="match status" value="1"/>
</dbReference>
<evidence type="ECO:0000256" key="2">
    <source>
        <dbReference type="ARBA" id="ARBA00022801"/>
    </source>
</evidence>
<sequence>MNSSQKPGDKRKVLVLLDSHAILHRSFHALPPFTSPSGEPTGALYGFCSMLFKIIRELKPDYLTACYDLPEPTFRHIVYKEYKIQRPKTADELIGQIEKSKEILGAFQIPICEFSGFEADDIIGTIVEKTKKEKNLKVIIASGDLDTLQLVKNDDVVVYVFRKGTEAVFYDENEVLKRYGFGPKLLPDFKGLKGDPSDNIFGIKGIGEKTAGQLIQKFGSLENIYEKIKEDEIGLLSSKIKARTIQLLKENEKDAFFSKALTEIRRDAPISFSLSSNQLGKLYNPEKVRFLFEKLGFKSFLARLPDIFSMDSGRSR</sequence>
<gene>
    <name evidence="5" type="ORF">A3A10_03195</name>
</gene>
<evidence type="ECO:0000313" key="5">
    <source>
        <dbReference type="EMBL" id="OHA15552.1"/>
    </source>
</evidence>
<name>A0A1G2LXF3_9BACT</name>
<dbReference type="Gene3D" id="1.10.150.20">
    <property type="entry name" value="5' to 3' exonuclease, C-terminal subdomain"/>
    <property type="match status" value="1"/>
</dbReference>
<evidence type="ECO:0000256" key="3">
    <source>
        <dbReference type="ARBA" id="ARBA00023125"/>
    </source>
</evidence>
<dbReference type="InterPro" id="IPR002421">
    <property type="entry name" value="5-3_exonuclease"/>
</dbReference>
<evidence type="ECO:0000256" key="1">
    <source>
        <dbReference type="ARBA" id="ARBA00022722"/>
    </source>
</evidence>
<dbReference type="InterPro" id="IPR038969">
    <property type="entry name" value="FEN"/>
</dbReference>
<dbReference type="SMART" id="SM00475">
    <property type="entry name" value="53EXOc"/>
    <property type="match status" value="1"/>
</dbReference>
<evidence type="ECO:0000313" key="6">
    <source>
        <dbReference type="Proteomes" id="UP000178116"/>
    </source>
</evidence>
<dbReference type="EMBL" id="MHRA01000018">
    <property type="protein sequence ID" value="OHA15552.1"/>
    <property type="molecule type" value="Genomic_DNA"/>
</dbReference>
<reference evidence="5 6" key="1">
    <citation type="journal article" date="2016" name="Nat. Commun.">
        <title>Thousands of microbial genomes shed light on interconnected biogeochemical processes in an aquifer system.</title>
        <authorList>
            <person name="Anantharaman K."/>
            <person name="Brown C.T."/>
            <person name="Hug L.A."/>
            <person name="Sharon I."/>
            <person name="Castelle C.J."/>
            <person name="Probst A.J."/>
            <person name="Thomas B.C."/>
            <person name="Singh A."/>
            <person name="Wilkins M.J."/>
            <person name="Karaoz U."/>
            <person name="Brodie E.L."/>
            <person name="Williams K.H."/>
            <person name="Hubbard S.S."/>
            <person name="Banfield J.F."/>
        </authorList>
    </citation>
    <scope>NUCLEOTIDE SEQUENCE [LARGE SCALE GENOMIC DNA]</scope>
</reference>
<dbReference type="CDD" id="cd09898">
    <property type="entry name" value="H3TH_53EXO"/>
    <property type="match status" value="1"/>
</dbReference>
<dbReference type="PANTHER" id="PTHR42646">
    <property type="entry name" value="FLAP ENDONUCLEASE XNI"/>
    <property type="match status" value="1"/>
</dbReference>
<dbReference type="AlphaFoldDB" id="A0A1G2LXF3"/>
<dbReference type="InterPro" id="IPR008918">
    <property type="entry name" value="HhH2"/>
</dbReference>
<dbReference type="Proteomes" id="UP000178116">
    <property type="component" value="Unassembled WGS sequence"/>
</dbReference>